<sequence length="134" mass="12991">MTFKTPHSTTTRRLAMSAGLTVAAVAAALGTGGAAQAAPVTLPVGGEALGSALSGPGSGVADALTNSVQGIAYLKEHQLNPLAKTGTDPLANGVATQIADFKPIGTDLVTGPLANGAGLQDLPVIGGLVKGLPL</sequence>
<protein>
    <recommendedName>
        <fullName evidence="4">ATP-binding protein</fullName>
    </recommendedName>
</protein>
<dbReference type="KEGG" id="sqz:FQU76_21605"/>
<dbReference type="InterPro" id="IPR006311">
    <property type="entry name" value="TAT_signal"/>
</dbReference>
<accession>A0A5B8IMF8</accession>
<reference evidence="2 3" key="1">
    <citation type="submission" date="2019-07" db="EMBL/GenBank/DDBJ databases">
        <authorList>
            <person name="Zhu P."/>
        </authorList>
    </citation>
    <scope>NUCLEOTIDE SEQUENCE [LARGE SCALE GENOMIC DNA]</scope>
    <source>
        <strain evidence="2 3">SSL-25</strain>
    </source>
</reference>
<keyword evidence="1" id="KW-0732">Signal</keyword>
<dbReference type="AlphaFoldDB" id="A0A5B8IMF8"/>
<feature type="signal peptide" evidence="1">
    <location>
        <begin position="1"/>
        <end position="37"/>
    </location>
</feature>
<organism evidence="2 3">
    <name type="scientific">Streptomyces qinzhouensis</name>
    <dbReference type="NCBI Taxonomy" id="2599401"/>
    <lineage>
        <taxon>Bacteria</taxon>
        <taxon>Bacillati</taxon>
        <taxon>Actinomycetota</taxon>
        <taxon>Actinomycetes</taxon>
        <taxon>Kitasatosporales</taxon>
        <taxon>Streptomycetaceae</taxon>
        <taxon>Streptomyces</taxon>
    </lineage>
</organism>
<proteinExistence type="predicted"/>
<dbReference type="EMBL" id="CP042266">
    <property type="protein sequence ID" value="QDY78679.1"/>
    <property type="molecule type" value="Genomic_DNA"/>
</dbReference>
<evidence type="ECO:0000313" key="3">
    <source>
        <dbReference type="Proteomes" id="UP000320580"/>
    </source>
</evidence>
<evidence type="ECO:0008006" key="4">
    <source>
        <dbReference type="Google" id="ProtNLM"/>
    </source>
</evidence>
<evidence type="ECO:0000256" key="1">
    <source>
        <dbReference type="SAM" id="SignalP"/>
    </source>
</evidence>
<dbReference type="OrthoDB" id="3872455at2"/>
<gene>
    <name evidence="2" type="ORF">FQU76_21605</name>
</gene>
<dbReference type="Proteomes" id="UP000320580">
    <property type="component" value="Chromosome"/>
</dbReference>
<keyword evidence="3" id="KW-1185">Reference proteome</keyword>
<dbReference type="PROSITE" id="PS51318">
    <property type="entry name" value="TAT"/>
    <property type="match status" value="1"/>
</dbReference>
<dbReference type="RefSeq" id="WP_146481998.1">
    <property type="nucleotide sequence ID" value="NZ_CP042266.1"/>
</dbReference>
<evidence type="ECO:0000313" key="2">
    <source>
        <dbReference type="EMBL" id="QDY78679.1"/>
    </source>
</evidence>
<feature type="chain" id="PRO_5023122130" description="ATP-binding protein" evidence="1">
    <location>
        <begin position="38"/>
        <end position="134"/>
    </location>
</feature>
<name>A0A5B8IMF8_9ACTN</name>